<proteinExistence type="predicted"/>
<dbReference type="WBParaSite" id="MBELARI_LOCUS17941">
    <property type="protein sequence ID" value="MBELARI_LOCUS17941"/>
    <property type="gene ID" value="MBELARI_LOCUS17941"/>
</dbReference>
<reference evidence="2" key="1">
    <citation type="submission" date="2024-02" db="UniProtKB">
        <authorList>
            <consortium name="WormBaseParasite"/>
        </authorList>
    </citation>
    <scope>IDENTIFICATION</scope>
</reference>
<evidence type="ECO:0000313" key="1">
    <source>
        <dbReference type="Proteomes" id="UP000887575"/>
    </source>
</evidence>
<name>A0AAF3EUS5_9BILA</name>
<dbReference type="AlphaFoldDB" id="A0AAF3EUS5"/>
<accession>A0AAF3EUS5</accession>
<sequence length="163" mass="18812">MFSRTDPLATASAANSLNEMEKTFFEPTFKYLMCSGCGKHFSQGDKVYECQTFFNYGTCYKYNRTCFPCMLKHAKDQHSRSAETDLQNFFNHSQSCMRKLDIEEKLLKFYALMEQKFLTQMVPQEILQKMETCIVQTEAKGDGEIDESINSFSYCIGSPGPKR</sequence>
<organism evidence="1 2">
    <name type="scientific">Mesorhabditis belari</name>
    <dbReference type="NCBI Taxonomy" id="2138241"/>
    <lineage>
        <taxon>Eukaryota</taxon>
        <taxon>Metazoa</taxon>
        <taxon>Ecdysozoa</taxon>
        <taxon>Nematoda</taxon>
        <taxon>Chromadorea</taxon>
        <taxon>Rhabditida</taxon>
        <taxon>Rhabditina</taxon>
        <taxon>Rhabditomorpha</taxon>
        <taxon>Rhabditoidea</taxon>
        <taxon>Rhabditidae</taxon>
        <taxon>Mesorhabditinae</taxon>
        <taxon>Mesorhabditis</taxon>
    </lineage>
</organism>
<protein>
    <submittedName>
        <fullName evidence="2">Uncharacterized protein</fullName>
    </submittedName>
</protein>
<keyword evidence="1" id="KW-1185">Reference proteome</keyword>
<dbReference type="Proteomes" id="UP000887575">
    <property type="component" value="Unassembled WGS sequence"/>
</dbReference>
<evidence type="ECO:0000313" key="2">
    <source>
        <dbReference type="WBParaSite" id="MBELARI_LOCUS17941"/>
    </source>
</evidence>